<sequence length="121" mass="13266">MSHSSSSFTSSSYTSFSSSSSSSNNGRMSGQAYMSQSSSDPRGTTVRTVSHTLGEPSVEETRHYDNQGRELLSAHSAPGADQRRIQDIEVEDVTDQLDETEADKKYREAMEDEYAKREGGA</sequence>
<dbReference type="Proteomes" id="UP001562354">
    <property type="component" value="Unassembled WGS sequence"/>
</dbReference>
<protein>
    <submittedName>
        <fullName evidence="2">Uncharacterized protein</fullName>
    </submittedName>
</protein>
<organism evidence="2 3">
    <name type="scientific">Neodothiora populina</name>
    <dbReference type="NCBI Taxonomy" id="2781224"/>
    <lineage>
        <taxon>Eukaryota</taxon>
        <taxon>Fungi</taxon>
        <taxon>Dikarya</taxon>
        <taxon>Ascomycota</taxon>
        <taxon>Pezizomycotina</taxon>
        <taxon>Dothideomycetes</taxon>
        <taxon>Dothideomycetidae</taxon>
        <taxon>Dothideales</taxon>
        <taxon>Dothioraceae</taxon>
        <taxon>Neodothiora</taxon>
    </lineage>
</organism>
<evidence type="ECO:0000313" key="3">
    <source>
        <dbReference type="Proteomes" id="UP001562354"/>
    </source>
</evidence>
<dbReference type="GeneID" id="95974104"/>
<evidence type="ECO:0000256" key="1">
    <source>
        <dbReference type="SAM" id="MobiDB-lite"/>
    </source>
</evidence>
<feature type="compositionally biased region" description="Basic and acidic residues" evidence="1">
    <location>
        <begin position="102"/>
        <end position="121"/>
    </location>
</feature>
<feature type="compositionally biased region" description="Low complexity" evidence="1">
    <location>
        <begin position="1"/>
        <end position="23"/>
    </location>
</feature>
<proteinExistence type="predicted"/>
<name>A0ABR3PDY6_9PEZI</name>
<comment type="caution">
    <text evidence="2">The sequence shown here is derived from an EMBL/GenBank/DDBJ whole genome shotgun (WGS) entry which is preliminary data.</text>
</comment>
<keyword evidence="3" id="KW-1185">Reference proteome</keyword>
<dbReference type="RefSeq" id="XP_069200226.1">
    <property type="nucleotide sequence ID" value="XM_069343715.1"/>
</dbReference>
<gene>
    <name evidence="2" type="ORF">AAFC00_000401</name>
</gene>
<evidence type="ECO:0000313" key="2">
    <source>
        <dbReference type="EMBL" id="KAL1303951.1"/>
    </source>
</evidence>
<dbReference type="EMBL" id="JBFMKM010000009">
    <property type="protein sequence ID" value="KAL1303951.1"/>
    <property type="molecule type" value="Genomic_DNA"/>
</dbReference>
<feature type="compositionally biased region" description="Acidic residues" evidence="1">
    <location>
        <begin position="88"/>
        <end position="101"/>
    </location>
</feature>
<feature type="compositionally biased region" description="Basic and acidic residues" evidence="1">
    <location>
        <begin position="59"/>
        <end position="68"/>
    </location>
</feature>
<feature type="compositionally biased region" description="Polar residues" evidence="1">
    <location>
        <begin position="24"/>
        <end position="51"/>
    </location>
</feature>
<reference evidence="2 3" key="1">
    <citation type="submission" date="2024-07" db="EMBL/GenBank/DDBJ databases">
        <title>Draft sequence of the Neodothiora populina.</title>
        <authorList>
            <person name="Drown D.D."/>
            <person name="Schuette U.S."/>
            <person name="Buechlein A.B."/>
            <person name="Rusch D.R."/>
            <person name="Winton L.W."/>
            <person name="Adams G.A."/>
        </authorList>
    </citation>
    <scope>NUCLEOTIDE SEQUENCE [LARGE SCALE GENOMIC DNA]</scope>
    <source>
        <strain evidence="2 3">CPC 39397</strain>
    </source>
</reference>
<feature type="region of interest" description="Disordered" evidence="1">
    <location>
        <begin position="1"/>
        <end position="121"/>
    </location>
</feature>
<accession>A0ABR3PDY6</accession>